<accession>A0A5D4TBV8</accession>
<evidence type="ECO:0000256" key="2">
    <source>
        <dbReference type="PIRSR" id="PIRSR605754-1"/>
    </source>
</evidence>
<feature type="active site" description="Acyl-thioester intermediate" evidence="2">
    <location>
        <position position="199"/>
    </location>
</feature>
<feature type="chain" id="PRO_5039519617" evidence="4">
    <location>
        <begin position="21"/>
        <end position="222"/>
    </location>
</feature>
<dbReference type="InterPro" id="IPR023365">
    <property type="entry name" value="Sortase_dom-sf"/>
</dbReference>
<evidence type="ECO:0000313" key="5">
    <source>
        <dbReference type="EMBL" id="TYS71962.1"/>
    </source>
</evidence>
<dbReference type="AlphaFoldDB" id="A0A5D4TBV8"/>
<dbReference type="InterPro" id="IPR042001">
    <property type="entry name" value="Sortase_F"/>
</dbReference>
<feature type="region of interest" description="Disordered" evidence="3">
    <location>
        <begin position="22"/>
        <end position="62"/>
    </location>
</feature>
<keyword evidence="1" id="KW-0378">Hydrolase</keyword>
<sequence>MRLLTTFSFMLLLLVGCSSGNTSGTTDDQATEMETPNAEATAASETAAPTNQKTPLPTRTQTTNVNGKVIKDESISIEPHRIEIPSIGVDALVEQVGVIENGQMGVPESFETVGWYNEGPMPGERGNSVISGHVDSRNGPAVFFELKNLEAGDEIIVSNADGESLTYVVDRIETYPEDESPVEAIFDYSFQSNLNLITCTGTFNRESRNYSDRLVVYSSLKK</sequence>
<keyword evidence="4" id="KW-0732">Signal</keyword>
<evidence type="ECO:0000256" key="1">
    <source>
        <dbReference type="ARBA" id="ARBA00022801"/>
    </source>
</evidence>
<organism evidence="5 6">
    <name type="scientific">Sutcliffiella horikoshii</name>
    <dbReference type="NCBI Taxonomy" id="79883"/>
    <lineage>
        <taxon>Bacteria</taxon>
        <taxon>Bacillati</taxon>
        <taxon>Bacillota</taxon>
        <taxon>Bacilli</taxon>
        <taxon>Bacillales</taxon>
        <taxon>Bacillaceae</taxon>
        <taxon>Sutcliffiella</taxon>
    </lineage>
</organism>
<protein>
    <submittedName>
        <fullName evidence="5">Class F sortase</fullName>
    </submittedName>
</protein>
<dbReference type="OrthoDB" id="525039at2"/>
<evidence type="ECO:0000256" key="3">
    <source>
        <dbReference type="SAM" id="MobiDB-lite"/>
    </source>
</evidence>
<feature type="compositionally biased region" description="Polar residues" evidence="3">
    <location>
        <begin position="52"/>
        <end position="62"/>
    </location>
</feature>
<reference evidence="5 6" key="1">
    <citation type="submission" date="2019-08" db="EMBL/GenBank/DDBJ databases">
        <title>Bacillus genomes from the desert of Cuatro Cienegas, Coahuila.</title>
        <authorList>
            <person name="Olmedo-Alvarez G."/>
        </authorList>
    </citation>
    <scope>NUCLEOTIDE SEQUENCE [LARGE SCALE GENOMIC DNA]</scope>
    <source>
        <strain evidence="5 6">CH98b_3T</strain>
    </source>
</reference>
<dbReference type="GO" id="GO:0016787">
    <property type="term" value="F:hydrolase activity"/>
    <property type="evidence" value="ECO:0007669"/>
    <property type="project" value="UniProtKB-KW"/>
</dbReference>
<dbReference type="PROSITE" id="PS51257">
    <property type="entry name" value="PROKAR_LIPOPROTEIN"/>
    <property type="match status" value="1"/>
</dbReference>
<feature type="compositionally biased region" description="Low complexity" evidence="3">
    <location>
        <begin position="34"/>
        <end position="51"/>
    </location>
</feature>
<evidence type="ECO:0000313" key="6">
    <source>
        <dbReference type="Proteomes" id="UP000324517"/>
    </source>
</evidence>
<dbReference type="Pfam" id="PF04203">
    <property type="entry name" value="Sortase"/>
    <property type="match status" value="1"/>
</dbReference>
<dbReference type="InterPro" id="IPR005754">
    <property type="entry name" value="Sortase"/>
</dbReference>
<dbReference type="Proteomes" id="UP000324517">
    <property type="component" value="Unassembled WGS sequence"/>
</dbReference>
<comment type="caution">
    <text evidence="5">The sequence shown here is derived from an EMBL/GenBank/DDBJ whole genome shotgun (WGS) entry which is preliminary data.</text>
</comment>
<gene>
    <name evidence="5" type="ORF">FZC75_12485</name>
</gene>
<evidence type="ECO:0000256" key="4">
    <source>
        <dbReference type="SAM" id="SignalP"/>
    </source>
</evidence>
<dbReference type="EMBL" id="VTET01000005">
    <property type="protein sequence ID" value="TYS71962.1"/>
    <property type="molecule type" value="Genomic_DNA"/>
</dbReference>
<feature type="active site" description="Proton donor/acceptor" evidence="2">
    <location>
        <position position="133"/>
    </location>
</feature>
<dbReference type="Gene3D" id="2.40.260.10">
    <property type="entry name" value="Sortase"/>
    <property type="match status" value="1"/>
</dbReference>
<feature type="signal peptide" evidence="4">
    <location>
        <begin position="1"/>
        <end position="20"/>
    </location>
</feature>
<dbReference type="RefSeq" id="WP_148979576.1">
    <property type="nucleotide sequence ID" value="NZ_JBNILI010000004.1"/>
</dbReference>
<dbReference type="SUPFAM" id="SSF63817">
    <property type="entry name" value="Sortase"/>
    <property type="match status" value="1"/>
</dbReference>
<proteinExistence type="predicted"/>
<name>A0A5D4TBV8_9BACI</name>
<dbReference type="CDD" id="cd05829">
    <property type="entry name" value="Sortase_F"/>
    <property type="match status" value="1"/>
</dbReference>